<evidence type="ECO:0000256" key="6">
    <source>
        <dbReference type="ARBA" id="ARBA00022927"/>
    </source>
</evidence>
<evidence type="ECO:0000256" key="14">
    <source>
        <dbReference type="ARBA" id="ARBA00042424"/>
    </source>
</evidence>
<keyword evidence="5" id="KW-0963">Cytoplasm</keyword>
<dbReference type="GO" id="GO:0046983">
    <property type="term" value="F:protein dimerization activity"/>
    <property type="evidence" value="ECO:0007669"/>
    <property type="project" value="InterPro"/>
</dbReference>
<evidence type="ECO:0000256" key="8">
    <source>
        <dbReference type="ARBA" id="ARBA00023069"/>
    </source>
</evidence>
<dbReference type="STRING" id="30732.ENSOMEP00000000750"/>
<dbReference type="InterPro" id="IPR034744">
    <property type="entry name" value="RH2"/>
</dbReference>
<dbReference type="Gene3D" id="1.20.58.1770">
    <property type="match status" value="1"/>
</dbReference>
<evidence type="ECO:0000256" key="15">
    <source>
        <dbReference type="SAM" id="Coils"/>
    </source>
</evidence>
<proteinExistence type="inferred from homology"/>
<dbReference type="OrthoDB" id="10069524at2759"/>
<dbReference type="SUPFAM" id="SSF161256">
    <property type="entry name" value="RILP dimerisation region"/>
    <property type="match status" value="1"/>
</dbReference>
<dbReference type="InterPro" id="IPR051241">
    <property type="entry name" value="DZIP_RILPL"/>
</dbReference>
<evidence type="ECO:0000313" key="20">
    <source>
        <dbReference type="Proteomes" id="UP000261560"/>
    </source>
</evidence>
<evidence type="ECO:0000256" key="11">
    <source>
        <dbReference type="ARBA" id="ARBA00038318"/>
    </source>
</evidence>
<keyword evidence="7 15" id="KW-0175">Coiled coil</keyword>
<dbReference type="Pfam" id="PF09744">
    <property type="entry name" value="RH1"/>
    <property type="match status" value="1"/>
</dbReference>
<dbReference type="PANTHER" id="PTHR21502">
    <property type="entry name" value="ZINC FINGER PROTEIN DZIP1"/>
    <property type="match status" value="1"/>
</dbReference>
<evidence type="ECO:0000256" key="2">
    <source>
        <dbReference type="ARBA" id="ARBA00004300"/>
    </source>
</evidence>
<organism evidence="19 20">
    <name type="scientific">Oryzias melastigma</name>
    <name type="common">Marine medaka</name>
    <dbReference type="NCBI Taxonomy" id="30732"/>
    <lineage>
        <taxon>Eukaryota</taxon>
        <taxon>Metazoa</taxon>
        <taxon>Chordata</taxon>
        <taxon>Craniata</taxon>
        <taxon>Vertebrata</taxon>
        <taxon>Euteleostomi</taxon>
        <taxon>Actinopterygii</taxon>
        <taxon>Neopterygii</taxon>
        <taxon>Teleostei</taxon>
        <taxon>Neoteleostei</taxon>
        <taxon>Acanthomorphata</taxon>
        <taxon>Ovalentaria</taxon>
        <taxon>Atherinomorphae</taxon>
        <taxon>Beloniformes</taxon>
        <taxon>Adrianichthyidae</taxon>
        <taxon>Oryziinae</taxon>
        <taxon>Oryzias</taxon>
    </lineage>
</organism>
<evidence type="ECO:0000313" key="19">
    <source>
        <dbReference type="Ensembl" id="ENSOMEP00000000750.1"/>
    </source>
</evidence>
<dbReference type="Gene3D" id="6.10.230.10">
    <property type="match status" value="1"/>
</dbReference>
<evidence type="ECO:0000256" key="13">
    <source>
        <dbReference type="ARBA" id="ARBA00040819"/>
    </source>
</evidence>
<keyword evidence="10" id="KW-0966">Cell projection</keyword>
<dbReference type="Pfam" id="PF11461">
    <property type="entry name" value="RILP"/>
    <property type="match status" value="1"/>
</dbReference>
<feature type="coiled-coil region" evidence="15">
    <location>
        <begin position="66"/>
        <end position="125"/>
    </location>
</feature>
<dbReference type="GO" id="GO:0015031">
    <property type="term" value="P:protein transport"/>
    <property type="evidence" value="ECO:0007669"/>
    <property type="project" value="UniProtKB-KW"/>
</dbReference>
<dbReference type="GeneTree" id="ENSGT00940000157897"/>
<feature type="domain" description="RH2" evidence="18">
    <location>
        <begin position="351"/>
        <end position="418"/>
    </location>
</feature>
<dbReference type="GO" id="GO:0060271">
    <property type="term" value="P:cilium assembly"/>
    <property type="evidence" value="ECO:0007669"/>
    <property type="project" value="TreeGrafter"/>
</dbReference>
<dbReference type="GO" id="GO:0051959">
    <property type="term" value="F:dynein light intermediate chain binding"/>
    <property type="evidence" value="ECO:0007669"/>
    <property type="project" value="TreeGrafter"/>
</dbReference>
<feature type="coiled-coil region" evidence="15">
    <location>
        <begin position="216"/>
        <end position="257"/>
    </location>
</feature>
<dbReference type="InterPro" id="IPR034743">
    <property type="entry name" value="RH1"/>
</dbReference>
<reference evidence="19" key="1">
    <citation type="submission" date="2025-08" db="UniProtKB">
        <authorList>
            <consortium name="Ensembl"/>
        </authorList>
    </citation>
    <scope>IDENTIFICATION</scope>
</reference>
<dbReference type="PROSITE" id="PS51776">
    <property type="entry name" value="RH1"/>
    <property type="match status" value="1"/>
</dbReference>
<evidence type="ECO:0000256" key="7">
    <source>
        <dbReference type="ARBA" id="ARBA00023054"/>
    </source>
</evidence>
<evidence type="ECO:0000256" key="5">
    <source>
        <dbReference type="ARBA" id="ARBA00022490"/>
    </source>
</evidence>
<evidence type="ECO:0000256" key="1">
    <source>
        <dbReference type="ARBA" id="ARBA00004138"/>
    </source>
</evidence>
<dbReference type="CDD" id="cd14445">
    <property type="entry name" value="RILP-like"/>
    <property type="match status" value="1"/>
</dbReference>
<comment type="subcellular location">
    <subcellularLocation>
        <location evidence="1">Cell projection</location>
        <location evidence="1">Cilium</location>
    </subcellularLocation>
    <subcellularLocation>
        <location evidence="2">Cytoplasm</location>
        <location evidence="2">Cytoskeleton</location>
        <location evidence="2">Microtubule organizing center</location>
        <location evidence="2">Centrosome</location>
    </subcellularLocation>
    <subcellularLocation>
        <location evidence="3">Cytoplasm</location>
        <location evidence="3">Cytosol</location>
    </subcellularLocation>
</comment>
<gene>
    <name evidence="19" type="primary">RILPL1</name>
</gene>
<protein>
    <recommendedName>
        <fullName evidence="12">RILP-like protein 1</fullName>
    </recommendedName>
    <alternativeName>
        <fullName evidence="13">RILP-like protein 2</fullName>
    </alternativeName>
    <alternativeName>
        <fullName evidence="14">Rab-interacting lysosomal-like protein 1</fullName>
    </alternativeName>
</protein>
<dbReference type="AlphaFoldDB" id="A0A3B3B597"/>
<dbReference type="GO" id="GO:0005829">
    <property type="term" value="C:cytosol"/>
    <property type="evidence" value="ECO:0007669"/>
    <property type="project" value="UniProtKB-SubCell"/>
</dbReference>
<dbReference type="Proteomes" id="UP000261560">
    <property type="component" value="Unplaced"/>
</dbReference>
<dbReference type="Ensembl" id="ENSOMET00000015325.1">
    <property type="protein sequence ID" value="ENSOMEP00000000750.1"/>
    <property type="gene ID" value="ENSOMEG00000001650.1"/>
</dbReference>
<evidence type="ECO:0000256" key="3">
    <source>
        <dbReference type="ARBA" id="ARBA00004514"/>
    </source>
</evidence>
<dbReference type="PANTHER" id="PTHR21502:SF6">
    <property type="entry name" value="RILP-LIKE PROTEIN 1"/>
    <property type="match status" value="1"/>
</dbReference>
<keyword evidence="4" id="KW-0813">Transport</keyword>
<keyword evidence="20" id="KW-1185">Reference proteome</keyword>
<evidence type="ECO:0000256" key="10">
    <source>
        <dbReference type="ARBA" id="ARBA00023273"/>
    </source>
</evidence>
<keyword evidence="6" id="KW-0653">Protein transport</keyword>
<dbReference type="GO" id="GO:0031267">
    <property type="term" value="F:small GTPase binding"/>
    <property type="evidence" value="ECO:0007669"/>
    <property type="project" value="TreeGrafter"/>
</dbReference>
<reference evidence="19" key="2">
    <citation type="submission" date="2025-09" db="UniProtKB">
        <authorList>
            <consortium name="Ensembl"/>
        </authorList>
    </citation>
    <scope>IDENTIFICATION</scope>
</reference>
<keyword evidence="9" id="KW-0206">Cytoskeleton</keyword>
<evidence type="ECO:0000259" key="17">
    <source>
        <dbReference type="PROSITE" id="PS51776"/>
    </source>
</evidence>
<comment type="similarity">
    <text evidence="11">Belongs to the RILPL family.</text>
</comment>
<keyword evidence="8" id="KW-0969">Cilium</keyword>
<dbReference type="PROSITE" id="PS51777">
    <property type="entry name" value="RH2"/>
    <property type="match status" value="1"/>
</dbReference>
<accession>A0A3B3B597</accession>
<evidence type="ECO:0000256" key="16">
    <source>
        <dbReference type="SAM" id="MobiDB-lite"/>
    </source>
</evidence>
<dbReference type="OMA" id="DRFGCES"/>
<dbReference type="GO" id="GO:0036064">
    <property type="term" value="C:ciliary basal body"/>
    <property type="evidence" value="ECO:0007669"/>
    <property type="project" value="TreeGrafter"/>
</dbReference>
<dbReference type="GO" id="GO:0005813">
    <property type="term" value="C:centrosome"/>
    <property type="evidence" value="ECO:0007669"/>
    <property type="project" value="UniProtKB-SubCell"/>
</dbReference>
<dbReference type="PaxDb" id="30732-ENSOMEP00000000750"/>
<feature type="domain" description="RH1" evidence="17">
    <location>
        <begin position="1"/>
        <end position="86"/>
    </location>
</feature>
<feature type="region of interest" description="Disordered" evidence="16">
    <location>
        <begin position="133"/>
        <end position="156"/>
    </location>
</feature>
<evidence type="ECO:0000256" key="12">
    <source>
        <dbReference type="ARBA" id="ARBA00040816"/>
    </source>
</evidence>
<sequence>MSALERPAAELTVMDVYDIAAVLGQEFERVIDKFGCECLIGVVPRVVRVLELLEALVNRGTPGQETEELRREVDRLQRERSDRYEQERRHQKEIEQVEDVWRGEVQDLLSQITQLQAENKRLSVSLSLKESPICEQDQQDQEAGSSEMESQMRKKLQDLVDKQRDEIRAKDHQLSQRNEDIEALQMQQHRLMNMNQDLLHKVGVMEAKGKTLIQRKTELEAAAQAQQKERGALQMEITKLRKELQERESQRKLTELEEFPLSRSGMLSPPLPLTKTSTMPLSDSDIKSQSVLVECSGDPIFIEKCLEYDRSFSLQPKSANRGDDMGPFVAVDDLPPQLLRSNDAKPMEDFEPQFTLQELQDVLQERNELKVQVFTLQEELAYYKSEEAEEDYSSAVATLSAPSQSTSPDPPESGIRRLIFTAIMPMVAAGLISDDPTLMPIRRLVSFV</sequence>
<dbReference type="InterPro" id="IPR021563">
    <property type="entry name" value="RILP_dimer"/>
</dbReference>
<evidence type="ECO:0000259" key="18">
    <source>
        <dbReference type="PROSITE" id="PS51777"/>
    </source>
</evidence>
<evidence type="ECO:0000256" key="9">
    <source>
        <dbReference type="ARBA" id="ARBA00023212"/>
    </source>
</evidence>
<evidence type="ECO:0000256" key="4">
    <source>
        <dbReference type="ARBA" id="ARBA00022448"/>
    </source>
</evidence>
<name>A0A3B3B597_ORYME</name>
<dbReference type="FunFam" id="1.20.58.1770:FF:000003">
    <property type="entry name" value="RILP-like protein 2 isoform X1"/>
    <property type="match status" value="1"/>
</dbReference>